<sequence length="96" mass="11570">MNEKLEKDLRLILFKEYGFEKILDNFYIDKSDLTLIRENTVDIQLKNRLGKIIKKRNQSELVEASKKYNELKDKKGWAVSLLKNYYLNVIMRQNEE</sequence>
<dbReference type="Proteomes" id="UP000051131">
    <property type="component" value="Unassembled WGS sequence"/>
</dbReference>
<name>A0A0R2CNM6_9LACO</name>
<dbReference type="EMBL" id="AYZE01000016">
    <property type="protein sequence ID" value="KRM90105.1"/>
    <property type="molecule type" value="Genomic_DNA"/>
</dbReference>
<proteinExistence type="predicted"/>
<dbReference type="RefSeq" id="WP_057829660.1">
    <property type="nucleotide sequence ID" value="NZ_AYZE01000016.1"/>
</dbReference>
<protein>
    <submittedName>
        <fullName evidence="1">Uncharacterized protein</fullName>
    </submittedName>
</protein>
<comment type="caution">
    <text evidence="1">The sequence shown here is derived from an EMBL/GenBank/DDBJ whole genome shotgun (WGS) entry which is preliminary data.</text>
</comment>
<evidence type="ECO:0000313" key="1">
    <source>
        <dbReference type="EMBL" id="KRM90105.1"/>
    </source>
</evidence>
<gene>
    <name evidence="1" type="ORF">FC80_GL001442</name>
</gene>
<dbReference type="PATRIC" id="fig|1423729.3.peg.1464"/>
<dbReference type="STRING" id="1423729.FC80_GL001442"/>
<keyword evidence="2" id="KW-1185">Reference proteome</keyword>
<evidence type="ECO:0000313" key="2">
    <source>
        <dbReference type="Proteomes" id="UP000051131"/>
    </source>
</evidence>
<organism evidence="1 2">
    <name type="scientific">Liquorilactobacillus cacaonum DSM 21116</name>
    <dbReference type="NCBI Taxonomy" id="1423729"/>
    <lineage>
        <taxon>Bacteria</taxon>
        <taxon>Bacillati</taxon>
        <taxon>Bacillota</taxon>
        <taxon>Bacilli</taxon>
        <taxon>Lactobacillales</taxon>
        <taxon>Lactobacillaceae</taxon>
        <taxon>Liquorilactobacillus</taxon>
    </lineage>
</organism>
<dbReference type="AlphaFoldDB" id="A0A0R2CNM6"/>
<accession>A0A0R2CNM6</accession>
<reference evidence="1 2" key="1">
    <citation type="journal article" date="2015" name="Genome Announc.">
        <title>Expanding the biotechnology potential of lactobacilli through comparative genomics of 213 strains and associated genera.</title>
        <authorList>
            <person name="Sun Z."/>
            <person name="Harris H.M."/>
            <person name="McCann A."/>
            <person name="Guo C."/>
            <person name="Argimon S."/>
            <person name="Zhang W."/>
            <person name="Yang X."/>
            <person name="Jeffery I.B."/>
            <person name="Cooney J.C."/>
            <person name="Kagawa T.F."/>
            <person name="Liu W."/>
            <person name="Song Y."/>
            <person name="Salvetti E."/>
            <person name="Wrobel A."/>
            <person name="Rasinkangas P."/>
            <person name="Parkhill J."/>
            <person name="Rea M.C."/>
            <person name="O'Sullivan O."/>
            <person name="Ritari J."/>
            <person name="Douillard F.P."/>
            <person name="Paul Ross R."/>
            <person name="Yang R."/>
            <person name="Briner A.E."/>
            <person name="Felis G.E."/>
            <person name="de Vos W.M."/>
            <person name="Barrangou R."/>
            <person name="Klaenhammer T.R."/>
            <person name="Caufield P.W."/>
            <person name="Cui Y."/>
            <person name="Zhang H."/>
            <person name="O'Toole P.W."/>
        </authorList>
    </citation>
    <scope>NUCLEOTIDE SEQUENCE [LARGE SCALE GENOMIC DNA]</scope>
    <source>
        <strain evidence="1 2">DSM 21116</strain>
    </source>
</reference>